<evidence type="ECO:0000256" key="5">
    <source>
        <dbReference type="SAM" id="Phobius"/>
    </source>
</evidence>
<feature type="transmembrane region" description="Helical" evidence="5">
    <location>
        <begin position="212"/>
        <end position="228"/>
    </location>
</feature>
<keyword evidence="2" id="KW-0813">Transport</keyword>
<proteinExistence type="predicted"/>
<evidence type="ECO:0000313" key="7">
    <source>
        <dbReference type="Proteomes" id="UP000198931"/>
    </source>
</evidence>
<feature type="transmembrane region" description="Helical" evidence="5">
    <location>
        <begin position="276"/>
        <end position="295"/>
    </location>
</feature>
<gene>
    <name evidence="6" type="ORF">SAMN05443292_1280</name>
</gene>
<dbReference type="EMBL" id="FOQT01000002">
    <property type="protein sequence ID" value="SFI08779.1"/>
    <property type="molecule type" value="Genomic_DNA"/>
</dbReference>
<keyword evidence="5" id="KW-0812">Transmembrane</keyword>
<feature type="transmembrane region" description="Helical" evidence="5">
    <location>
        <begin position="234"/>
        <end position="255"/>
    </location>
</feature>
<feature type="transmembrane region" description="Helical" evidence="5">
    <location>
        <begin position="6"/>
        <end position="23"/>
    </location>
</feature>
<dbReference type="GO" id="GO:0015297">
    <property type="term" value="F:antiporter activity"/>
    <property type="evidence" value="ECO:0007669"/>
    <property type="project" value="UniProtKB-KW"/>
</dbReference>
<feature type="transmembrane region" description="Helical" evidence="5">
    <location>
        <begin position="365"/>
        <end position="383"/>
    </location>
</feature>
<dbReference type="GO" id="GO:0006811">
    <property type="term" value="P:monoatomic ion transport"/>
    <property type="evidence" value="ECO:0007669"/>
    <property type="project" value="UniProtKB-KW"/>
</dbReference>
<evidence type="ECO:0000256" key="4">
    <source>
        <dbReference type="ARBA" id="ARBA00023065"/>
    </source>
</evidence>
<keyword evidence="5" id="KW-1133">Transmembrane helix</keyword>
<dbReference type="STRING" id="1125876.SAMN05443292_1280"/>
<keyword evidence="4" id="KW-0406">Ion transport</keyword>
<feature type="transmembrane region" description="Helical" evidence="5">
    <location>
        <begin position="332"/>
        <end position="353"/>
    </location>
</feature>
<evidence type="ECO:0000256" key="2">
    <source>
        <dbReference type="ARBA" id="ARBA00022448"/>
    </source>
</evidence>
<organism evidence="6 7">
    <name type="scientific">Halpernia frigidisoli</name>
    <dbReference type="NCBI Taxonomy" id="1125876"/>
    <lineage>
        <taxon>Bacteria</taxon>
        <taxon>Pseudomonadati</taxon>
        <taxon>Bacteroidota</taxon>
        <taxon>Flavobacteriia</taxon>
        <taxon>Flavobacteriales</taxon>
        <taxon>Weeksellaceae</taxon>
        <taxon>Chryseobacterium group</taxon>
        <taxon>Halpernia</taxon>
    </lineage>
</organism>
<reference evidence="6 7" key="1">
    <citation type="submission" date="2016-10" db="EMBL/GenBank/DDBJ databases">
        <authorList>
            <person name="de Groot N.N."/>
        </authorList>
    </citation>
    <scope>NUCLEOTIDE SEQUENCE [LARGE SCALE GENOMIC DNA]</scope>
    <source>
        <strain evidence="6 7">DSM 26000</strain>
    </source>
</reference>
<dbReference type="Proteomes" id="UP000198931">
    <property type="component" value="Unassembled WGS sequence"/>
</dbReference>
<dbReference type="AlphaFoldDB" id="A0A1I3FC63"/>
<dbReference type="PANTHER" id="PTHR32507">
    <property type="entry name" value="NA(+)/H(+) ANTIPORTER 1"/>
    <property type="match status" value="1"/>
</dbReference>
<feature type="transmembrane region" description="Helical" evidence="5">
    <location>
        <begin position="307"/>
        <end position="325"/>
    </location>
</feature>
<keyword evidence="3" id="KW-0050">Antiport</keyword>
<feature type="transmembrane region" description="Helical" evidence="5">
    <location>
        <begin position="30"/>
        <end position="52"/>
    </location>
</feature>
<name>A0A1I3FC63_9FLAO</name>
<evidence type="ECO:0000313" key="6">
    <source>
        <dbReference type="EMBL" id="SFI08779.1"/>
    </source>
</evidence>
<feature type="transmembrane region" description="Helical" evidence="5">
    <location>
        <begin position="183"/>
        <end position="205"/>
    </location>
</feature>
<evidence type="ECO:0000256" key="1">
    <source>
        <dbReference type="ARBA" id="ARBA00004651"/>
    </source>
</evidence>
<comment type="subcellular location">
    <subcellularLocation>
        <location evidence="1">Cell membrane</location>
        <topology evidence="1">Multi-pass membrane protein</topology>
    </subcellularLocation>
</comment>
<dbReference type="PANTHER" id="PTHR32507:SF0">
    <property type="entry name" value="NA(+)_H(+) ANTIPORTER 2-RELATED"/>
    <property type="match status" value="1"/>
</dbReference>
<sequence length="402" mass="44557">MAEAVTISICVLLLISYFFDITAKFTKIPSVILLLAIGWLLNQIIGLSGINIPDLNVILPILGTVGLILIVLDGSLELELNRSKKSLVTRTLLISTTSVLIMTFASAAWLYYEWGISFRQGLINVTPFCIISSAIAIPSAINLTSAKREFIIYESSISDIVGVIFFNFVTFGTAITISGGFHFLGQFALMIIISIVASLVLAILLGKIDHHIKYGPIIISIILIYEISKIYHLPALIFILFFGLVLGNIDELRGVKFLKNVRFTKLNKEVSLFKDVVIEATFVVRSLFFLVLGFVLETDDIINVNSLQWSGAIVGLIFVVRFILLKITKMEITPLVFIAPRGLITILLFLAIVPTDKIPFINQSIVIQVILMTTVIMMIGLMFSNKKDEKIKPVESVEEITV</sequence>
<protein>
    <submittedName>
        <fullName evidence="6">Sodium/proton antiporter, CPA1 family</fullName>
    </submittedName>
</protein>
<feature type="transmembrane region" description="Helical" evidence="5">
    <location>
        <begin position="124"/>
        <end position="145"/>
    </location>
</feature>
<dbReference type="GO" id="GO:0005886">
    <property type="term" value="C:plasma membrane"/>
    <property type="evidence" value="ECO:0007669"/>
    <property type="project" value="UniProtKB-SubCell"/>
</dbReference>
<dbReference type="RefSeq" id="WP_090079307.1">
    <property type="nucleotide sequence ID" value="NZ_FOQT01000002.1"/>
</dbReference>
<accession>A0A1I3FC63</accession>
<keyword evidence="7" id="KW-1185">Reference proteome</keyword>
<evidence type="ECO:0000256" key="3">
    <source>
        <dbReference type="ARBA" id="ARBA00022449"/>
    </source>
</evidence>
<dbReference type="OrthoDB" id="643057at2"/>
<dbReference type="Gene3D" id="1.20.1530.20">
    <property type="match status" value="1"/>
</dbReference>
<dbReference type="InterPro" id="IPR038770">
    <property type="entry name" value="Na+/solute_symporter_sf"/>
</dbReference>
<keyword evidence="5" id="KW-0472">Membrane</keyword>
<feature type="transmembrane region" description="Helical" evidence="5">
    <location>
        <begin position="58"/>
        <end position="80"/>
    </location>
</feature>
<feature type="transmembrane region" description="Helical" evidence="5">
    <location>
        <begin position="92"/>
        <end position="112"/>
    </location>
</feature>
<feature type="transmembrane region" description="Helical" evidence="5">
    <location>
        <begin position="157"/>
        <end position="177"/>
    </location>
</feature>